<evidence type="ECO:0000313" key="3">
    <source>
        <dbReference type="Proteomes" id="UP000298355"/>
    </source>
</evidence>
<evidence type="ECO:0000259" key="1">
    <source>
        <dbReference type="Pfam" id="PF18847"/>
    </source>
</evidence>
<accession>A0ABY2JEA8</accession>
<organism evidence="2 3">
    <name type="scientific">Cryobacterium breve</name>
    <dbReference type="NCBI Taxonomy" id="1259258"/>
    <lineage>
        <taxon>Bacteria</taxon>
        <taxon>Bacillati</taxon>
        <taxon>Actinomycetota</taxon>
        <taxon>Actinomycetes</taxon>
        <taxon>Micrococcales</taxon>
        <taxon>Microbacteriaceae</taxon>
        <taxon>Cryobacterium</taxon>
    </lineage>
</organism>
<sequence length="59" mass="6600">MTEYTSTRDTAKLVRTALKNAFSGVKFSVRMSTGTRAAWMRVSWSAGPTKLEMRAITNQ</sequence>
<dbReference type="EMBL" id="SOGJ01000003">
    <property type="protein sequence ID" value="TFD01987.1"/>
    <property type="molecule type" value="Genomic_DNA"/>
</dbReference>
<reference evidence="2 3" key="1">
    <citation type="submission" date="2019-03" db="EMBL/GenBank/DDBJ databases">
        <title>Genomics of glacier-inhabiting Cryobacterium strains.</title>
        <authorList>
            <person name="Liu Q."/>
            <person name="Xin Y.-H."/>
        </authorList>
    </citation>
    <scope>NUCLEOTIDE SEQUENCE [LARGE SCALE GENOMIC DNA]</scope>
    <source>
        <strain evidence="2 3">TMT4-23</strain>
    </source>
</reference>
<feature type="domain" description="Large polyvalent protein associated" evidence="1">
    <location>
        <begin position="6"/>
        <end position="58"/>
    </location>
</feature>
<dbReference type="Proteomes" id="UP000298355">
    <property type="component" value="Unassembled WGS sequence"/>
</dbReference>
<dbReference type="Pfam" id="PF18847">
    <property type="entry name" value="LPD29"/>
    <property type="match status" value="1"/>
</dbReference>
<dbReference type="InterPro" id="IPR041311">
    <property type="entry name" value="LPD29"/>
</dbReference>
<evidence type="ECO:0000313" key="2">
    <source>
        <dbReference type="EMBL" id="TFD01987.1"/>
    </source>
</evidence>
<gene>
    <name evidence="2" type="ORF">E3O65_00345</name>
</gene>
<keyword evidence="3" id="KW-1185">Reference proteome</keyword>
<protein>
    <recommendedName>
        <fullName evidence="1">Large polyvalent protein associated domain-containing protein</fullName>
    </recommendedName>
</protein>
<comment type="caution">
    <text evidence="2">The sequence shown here is derived from an EMBL/GenBank/DDBJ whole genome shotgun (WGS) entry which is preliminary data.</text>
</comment>
<proteinExistence type="predicted"/>
<name>A0ABY2JEA8_9MICO</name>